<dbReference type="EMBL" id="CP135052">
    <property type="protein sequence ID" value="WNK25914.1"/>
    <property type="molecule type" value="Genomic_DNA"/>
</dbReference>
<dbReference type="GeneID" id="92274517"/>
<accession>A0ABY9ZDV4</accession>
<protein>
    <submittedName>
        <fullName evidence="1">Uncharacterized protein</fullName>
    </submittedName>
</protein>
<gene>
    <name evidence="1" type="ORF">PZ638_08615</name>
</gene>
<reference evidence="1" key="1">
    <citation type="journal article" date="2023" name="Microbiol. Spectr.">
        <title>Whole-genome sequencing provides insights into a novel species: Providencia hangzhouensis associated with urinary tract infections.</title>
        <authorList>
            <person name="Dong X."/>
            <person name="Yu Y."/>
            <person name="Liu J."/>
            <person name="Cao D."/>
            <person name="Xiang Y."/>
            <person name="Bi K."/>
            <person name="Yuan X."/>
            <person name="Li S."/>
            <person name="Wu T."/>
            <person name="Zhang Y."/>
        </authorList>
    </citation>
    <scope>NUCLEOTIDE SEQUENCE</scope>
    <source>
        <strain evidence="1">PR-310</strain>
    </source>
</reference>
<sequence>MYALKLMTEREGRKVEESHYLGKMYRLEFYPVVDNPDIVARLEYTTKDGVPAFDIKRTDHAYITTVTGDTVRVICRGKTPSH</sequence>
<organism evidence="1 2">
    <name type="scientific">Providencia hangzhouensis</name>
    <dbReference type="NCBI Taxonomy" id="3031799"/>
    <lineage>
        <taxon>Bacteria</taxon>
        <taxon>Pseudomonadati</taxon>
        <taxon>Pseudomonadota</taxon>
        <taxon>Gammaproteobacteria</taxon>
        <taxon>Enterobacterales</taxon>
        <taxon>Morganellaceae</taxon>
        <taxon>Providencia</taxon>
    </lineage>
</organism>
<name>A0ABY9ZDV4_9GAMM</name>
<keyword evidence="2" id="KW-1185">Reference proteome</keyword>
<dbReference type="RefSeq" id="WP_096863818.1">
    <property type="nucleotide sequence ID" value="NZ_CP135052.1"/>
</dbReference>
<proteinExistence type="predicted"/>
<evidence type="ECO:0000313" key="1">
    <source>
        <dbReference type="EMBL" id="WNK25914.1"/>
    </source>
</evidence>
<dbReference type="Proteomes" id="UP001163184">
    <property type="component" value="Chromosome"/>
</dbReference>
<evidence type="ECO:0000313" key="2">
    <source>
        <dbReference type="Proteomes" id="UP001163184"/>
    </source>
</evidence>